<keyword evidence="4" id="KW-1185">Reference proteome</keyword>
<dbReference type="SUPFAM" id="SSF49723">
    <property type="entry name" value="Lipase/lipooxygenase domain (PLAT/LH2 domain)"/>
    <property type="match status" value="1"/>
</dbReference>
<dbReference type="OrthoDB" id="5322100at2759"/>
<sequence length="114" mass="12671">MAKLTDDADYDADETFENVPSPLSYVANHDNYYGRRLRTRCVLLSNPDNNTKLIIATGDLWNAGTTAQINVILYGEFGDTGPRALCRPVMAETSPFAKGQVGWHATLSRFLFNI</sequence>
<dbReference type="PROSITE" id="PS50095">
    <property type="entry name" value="PLAT"/>
    <property type="match status" value="1"/>
</dbReference>
<proteinExistence type="predicted"/>
<dbReference type="InterPro" id="IPR001024">
    <property type="entry name" value="PLAT/LH2_dom"/>
</dbReference>
<dbReference type="InterPro" id="IPR036392">
    <property type="entry name" value="PLAT/LH2_dom_sf"/>
</dbReference>
<dbReference type="AlphaFoldDB" id="A0A3S5A2V6"/>
<evidence type="ECO:0000313" key="3">
    <source>
        <dbReference type="EMBL" id="VEL13540.1"/>
    </source>
</evidence>
<feature type="domain" description="PLAT" evidence="2">
    <location>
        <begin position="49"/>
        <end position="114"/>
    </location>
</feature>
<reference evidence="3" key="1">
    <citation type="submission" date="2018-11" db="EMBL/GenBank/DDBJ databases">
        <authorList>
            <consortium name="Pathogen Informatics"/>
        </authorList>
    </citation>
    <scope>NUCLEOTIDE SEQUENCE</scope>
</reference>
<dbReference type="Proteomes" id="UP000784294">
    <property type="component" value="Unassembled WGS sequence"/>
</dbReference>
<evidence type="ECO:0000256" key="1">
    <source>
        <dbReference type="PROSITE-ProRule" id="PRU00152"/>
    </source>
</evidence>
<protein>
    <recommendedName>
        <fullName evidence="2">PLAT domain-containing protein</fullName>
    </recommendedName>
</protein>
<organism evidence="3 4">
    <name type="scientific">Protopolystoma xenopodis</name>
    <dbReference type="NCBI Taxonomy" id="117903"/>
    <lineage>
        <taxon>Eukaryota</taxon>
        <taxon>Metazoa</taxon>
        <taxon>Spiralia</taxon>
        <taxon>Lophotrochozoa</taxon>
        <taxon>Platyhelminthes</taxon>
        <taxon>Monogenea</taxon>
        <taxon>Polyopisthocotylea</taxon>
        <taxon>Polystomatidea</taxon>
        <taxon>Polystomatidae</taxon>
        <taxon>Protopolystoma</taxon>
    </lineage>
</organism>
<gene>
    <name evidence="3" type="ORF">PXEA_LOCUS6980</name>
</gene>
<accession>A0A3S5A2V6</accession>
<name>A0A3S5A2V6_9PLAT</name>
<dbReference type="Gene3D" id="2.40.180.10">
    <property type="entry name" value="Catalase core domain"/>
    <property type="match status" value="1"/>
</dbReference>
<evidence type="ECO:0000313" key="4">
    <source>
        <dbReference type="Proteomes" id="UP000784294"/>
    </source>
</evidence>
<comment type="caution">
    <text evidence="1">Lacks conserved residue(s) required for the propagation of feature annotation.</text>
</comment>
<evidence type="ECO:0000259" key="2">
    <source>
        <dbReference type="PROSITE" id="PS50095"/>
    </source>
</evidence>
<dbReference type="EMBL" id="CAAALY010018087">
    <property type="protein sequence ID" value="VEL13540.1"/>
    <property type="molecule type" value="Genomic_DNA"/>
</dbReference>
<comment type="caution">
    <text evidence="3">The sequence shown here is derived from an EMBL/GenBank/DDBJ whole genome shotgun (WGS) entry which is preliminary data.</text>
</comment>